<dbReference type="OrthoDB" id="9801834at2"/>
<protein>
    <submittedName>
        <fullName evidence="6">Peptidase M23</fullName>
    </submittedName>
</protein>
<dbReference type="Proteomes" id="UP000234881">
    <property type="component" value="Unassembled WGS sequence"/>
</dbReference>
<keyword evidence="3" id="KW-0663">Pyridoxal phosphate</keyword>
<accession>A0A2N5XLF7</accession>
<dbReference type="AlphaFoldDB" id="A0A2N5XLF7"/>
<dbReference type="Gene3D" id="3.90.1200.10">
    <property type="match status" value="1"/>
</dbReference>
<evidence type="ECO:0000259" key="4">
    <source>
        <dbReference type="Pfam" id="PF01551"/>
    </source>
</evidence>
<dbReference type="InterPro" id="IPR015421">
    <property type="entry name" value="PyrdxlP-dep_Trfase_major"/>
</dbReference>
<evidence type="ECO:0000256" key="1">
    <source>
        <dbReference type="ARBA" id="ARBA00001933"/>
    </source>
</evidence>
<gene>
    <name evidence="6" type="ORF">C0081_19810</name>
</gene>
<dbReference type="Pfam" id="PF00202">
    <property type="entry name" value="Aminotran_3"/>
    <property type="match status" value="1"/>
</dbReference>
<evidence type="ECO:0000256" key="3">
    <source>
        <dbReference type="ARBA" id="ARBA00022898"/>
    </source>
</evidence>
<evidence type="ECO:0000256" key="2">
    <source>
        <dbReference type="ARBA" id="ARBA00008954"/>
    </source>
</evidence>
<dbReference type="Pfam" id="PF01636">
    <property type="entry name" value="APH"/>
    <property type="match status" value="1"/>
</dbReference>
<dbReference type="InterPro" id="IPR015422">
    <property type="entry name" value="PyrdxlP-dep_Trfase_small"/>
</dbReference>
<proteinExistence type="inferred from homology"/>
<dbReference type="PANTHER" id="PTHR45688:SF13">
    <property type="entry name" value="ALANINE--GLYOXYLATE AMINOTRANSFERASE 2-LIKE"/>
    <property type="match status" value="1"/>
</dbReference>
<dbReference type="SUPFAM" id="SSF51261">
    <property type="entry name" value="Duplicated hybrid motif"/>
    <property type="match status" value="1"/>
</dbReference>
<organism evidence="6 7">
    <name type="scientific">Cohaesibacter celericrescens</name>
    <dbReference type="NCBI Taxonomy" id="2067669"/>
    <lineage>
        <taxon>Bacteria</taxon>
        <taxon>Pseudomonadati</taxon>
        <taxon>Pseudomonadota</taxon>
        <taxon>Alphaproteobacteria</taxon>
        <taxon>Hyphomicrobiales</taxon>
        <taxon>Cohaesibacteraceae</taxon>
    </lineage>
</organism>
<dbReference type="InterPro" id="IPR005814">
    <property type="entry name" value="Aminotrans_3"/>
</dbReference>
<reference evidence="6 7" key="1">
    <citation type="submission" date="2018-01" db="EMBL/GenBank/DDBJ databases">
        <title>The draft genome sequence of Cohaesibacter sp. H1304.</title>
        <authorList>
            <person name="Wang N.-N."/>
            <person name="Du Z.-J."/>
        </authorList>
    </citation>
    <scope>NUCLEOTIDE SEQUENCE [LARGE SCALE GENOMIC DNA]</scope>
    <source>
        <strain evidence="6 7">H1304</strain>
    </source>
</reference>
<comment type="cofactor">
    <cofactor evidence="1">
        <name>pyridoxal 5'-phosphate</name>
        <dbReference type="ChEBI" id="CHEBI:597326"/>
    </cofactor>
</comment>
<dbReference type="GO" id="GO:0008483">
    <property type="term" value="F:transaminase activity"/>
    <property type="evidence" value="ECO:0007669"/>
    <property type="project" value="InterPro"/>
</dbReference>
<dbReference type="InterPro" id="IPR049704">
    <property type="entry name" value="Aminotrans_3_PPA_site"/>
</dbReference>
<evidence type="ECO:0000313" key="6">
    <source>
        <dbReference type="EMBL" id="PLW75322.1"/>
    </source>
</evidence>
<dbReference type="InterPro" id="IPR011055">
    <property type="entry name" value="Dup_hybrid_motif"/>
</dbReference>
<dbReference type="Gene3D" id="3.40.640.10">
    <property type="entry name" value="Type I PLP-dependent aspartate aminotransferase-like (Major domain)"/>
    <property type="match status" value="1"/>
</dbReference>
<dbReference type="Gene3D" id="2.70.70.10">
    <property type="entry name" value="Glucose Permease (Domain IIA)"/>
    <property type="match status" value="1"/>
</dbReference>
<sequence length="1008" mass="110558">MDHWALALQANWGITAQLRRLDGEYDLNFLAGSGNGVGYVVKVMRPDCEEWLVALQIQAMDHIHAADPTLPSPRVIAAASGAKFLRLADATGVERLVWVIEELPGKCYALSAPKSAALIYEVGQVLGRAAKALKDFQHPQLDRDFKWNLMQAGWFAAELDCISDPVRKALLDRIHTEFEVIKPALDALPKQAIHNDANDYNILITGKLGAPTVSGLIDFGDMCSAPRICDLAIAAAYLVLDHPTPEIALAALVAGYQTVYPLTAQEIDLLWPLLRARLAVSVVNSTMMATENPADPYVTISQAPAWDFLESHDLHGGLLSARLRTACALPVVDGADRIMRWLETERGSFAPLMGEDLRDTPMGSLSVESSTWPQNPLHMPLEEAARVGEEFEDNGRIWLGYYHEPRLIYTDKAFRKGPWKASDRRTVHLAVDAFAPAGTPMYAPLQGVVFVAENRDTHLDYGGVIILRHQTPQGDPFYTLYGHLDPEFLDRLKPGDVVKKGEKFCRLGDPTMNGGWAPHVHFQLALTTQGIEADWPGVGDPDEMYLWRAVCPNPAALLNLPDDKVRYYPTDKGEILDKRRAHFGGNLSLTYTDPIMLVRGWKHHLFDEWGRPYLDAYNNVPHVGHAHPRIQAVAADQLKRINSNTRYLHPAQTAFADKIRSKLPETFQVCYFVNSGTEANELALRLARAHTGAKGMVTPDHGYHGNSTGAVAISAYKFNKPGGVGKADWVELVDVADDYRGAFRRDDPERAQKFADLIDPAISALKGRGHGLAGFIAETFPSVGGQIIPPQGYLAAVYQKIRAAGGVCIADEVQTGLGRLGEYYFGFEHQGAVPDIVVLGKPIGNGHPLGVVVTSKAIAESFDNGIEFFSTFGGSTLSCRIGKAVLDIVDDEGLQDNARLMGTQLIAELQTLEAKYRCVGDVRGMGLFVGLELIHSDGSEATEICSYIKNRMRDHRILIGSEGPKDNILKIRPPLTIESADVDMIVMVLDSILAEVEMGASDAPRDSL</sequence>
<dbReference type="GO" id="GO:0030170">
    <property type="term" value="F:pyridoxal phosphate binding"/>
    <property type="evidence" value="ECO:0007669"/>
    <property type="project" value="InterPro"/>
</dbReference>
<comment type="caution">
    <text evidence="6">The sequence shown here is derived from an EMBL/GenBank/DDBJ whole genome shotgun (WGS) entry which is preliminary data.</text>
</comment>
<dbReference type="EMBL" id="PKUQ01000052">
    <property type="protein sequence ID" value="PLW75322.1"/>
    <property type="molecule type" value="Genomic_DNA"/>
</dbReference>
<evidence type="ECO:0000259" key="5">
    <source>
        <dbReference type="Pfam" id="PF01636"/>
    </source>
</evidence>
<comment type="similarity">
    <text evidence="2">Belongs to the class-III pyridoxal-phosphate-dependent aminotransferase family.</text>
</comment>
<dbReference type="InterPro" id="IPR002575">
    <property type="entry name" value="Aminoglycoside_PTrfase"/>
</dbReference>
<evidence type="ECO:0000313" key="7">
    <source>
        <dbReference type="Proteomes" id="UP000234881"/>
    </source>
</evidence>
<name>A0A2N5XLF7_9HYPH</name>
<dbReference type="CDD" id="cd12797">
    <property type="entry name" value="M23_peptidase"/>
    <property type="match status" value="1"/>
</dbReference>
<dbReference type="SUPFAM" id="SSF53383">
    <property type="entry name" value="PLP-dependent transferases"/>
    <property type="match status" value="1"/>
</dbReference>
<dbReference type="PANTHER" id="PTHR45688">
    <property type="match status" value="1"/>
</dbReference>
<dbReference type="InterPro" id="IPR011009">
    <property type="entry name" value="Kinase-like_dom_sf"/>
</dbReference>
<keyword evidence="7" id="KW-1185">Reference proteome</keyword>
<dbReference type="InterPro" id="IPR015424">
    <property type="entry name" value="PyrdxlP-dep_Trfase"/>
</dbReference>
<dbReference type="PROSITE" id="PS00600">
    <property type="entry name" value="AA_TRANSFER_CLASS_3"/>
    <property type="match status" value="1"/>
</dbReference>
<dbReference type="RefSeq" id="WP_101535474.1">
    <property type="nucleotide sequence ID" value="NZ_PKUQ01000052.1"/>
</dbReference>
<dbReference type="Gene3D" id="3.90.1150.10">
    <property type="entry name" value="Aspartate Aminotransferase, domain 1"/>
    <property type="match status" value="1"/>
</dbReference>
<dbReference type="SUPFAM" id="SSF56112">
    <property type="entry name" value="Protein kinase-like (PK-like)"/>
    <property type="match status" value="1"/>
</dbReference>
<dbReference type="InterPro" id="IPR016047">
    <property type="entry name" value="M23ase_b-sheet_dom"/>
</dbReference>
<dbReference type="NCBIfam" id="NF004799">
    <property type="entry name" value="PRK06148.1"/>
    <property type="match status" value="1"/>
</dbReference>
<feature type="domain" description="Aminoglycoside phosphotransferase" evidence="5">
    <location>
        <begin position="21"/>
        <end position="260"/>
    </location>
</feature>
<dbReference type="Pfam" id="PF01551">
    <property type="entry name" value="Peptidase_M23"/>
    <property type="match status" value="1"/>
</dbReference>
<feature type="domain" description="M23ase beta-sheet core" evidence="4">
    <location>
        <begin position="427"/>
        <end position="527"/>
    </location>
</feature>
<dbReference type="CDD" id="cd00610">
    <property type="entry name" value="OAT_like"/>
    <property type="match status" value="1"/>
</dbReference>